<sequence length="47" mass="5399">MVKQQQFEYAYLFGSVCPERGIGEAIVVPWVNKDIMTNHLEQISNTN</sequence>
<evidence type="ECO:0000313" key="2">
    <source>
        <dbReference type="Proteomes" id="UP000008152"/>
    </source>
</evidence>
<proteinExistence type="predicted"/>
<protein>
    <submittedName>
        <fullName evidence="1">Uncharacterized protein</fullName>
    </submittedName>
</protein>
<dbReference type="EMBL" id="CP000789">
    <property type="protein sequence ID" value="ABU69234.1"/>
    <property type="molecule type" value="Genomic_DNA"/>
</dbReference>
<dbReference type="KEGG" id="vha:VIBHAR_00186"/>
<accession>A7MXH3</accession>
<dbReference type="PATRIC" id="fig|338187.36.peg.173"/>
<dbReference type="Proteomes" id="UP000008152">
    <property type="component" value="Chromosome I"/>
</dbReference>
<name>A7MXH3_VIBC1</name>
<dbReference type="AlphaFoldDB" id="A7MXH3"/>
<gene>
    <name evidence="1" type="ordered locus">VIBHAR_00186</name>
</gene>
<evidence type="ECO:0000313" key="1">
    <source>
        <dbReference type="EMBL" id="ABU69234.1"/>
    </source>
</evidence>
<reference evidence="1 2" key="1">
    <citation type="submission" date="2007-08" db="EMBL/GenBank/DDBJ databases">
        <authorList>
            <consortium name="The Vibrio harveyi Genome Sequencing Project"/>
            <person name="Bassler B."/>
            <person name="Clifton S.W."/>
            <person name="Fulton L."/>
            <person name="Delehaunty K."/>
            <person name="Fronick C."/>
            <person name="Harrison M."/>
            <person name="Markivic C."/>
            <person name="Fulton R."/>
            <person name="Tin-Wollam A.-M."/>
            <person name="Shah N."/>
            <person name="Pepin K."/>
            <person name="Nash W."/>
            <person name="Thiruvilangam P."/>
            <person name="Bhonagiri V."/>
            <person name="Waters C."/>
            <person name="Tu K.C."/>
            <person name="Irgon J."/>
            <person name="Wilson R.K."/>
        </authorList>
    </citation>
    <scope>NUCLEOTIDE SEQUENCE [LARGE SCALE GENOMIC DNA]</scope>
    <source>
        <strain evidence="2">ATCC BAA-1116 / BB120</strain>
    </source>
</reference>
<organism evidence="1 2">
    <name type="scientific">Vibrio campbellii (strain ATCC BAA-1116)</name>
    <dbReference type="NCBI Taxonomy" id="2902295"/>
    <lineage>
        <taxon>Bacteria</taxon>
        <taxon>Pseudomonadati</taxon>
        <taxon>Pseudomonadota</taxon>
        <taxon>Gammaproteobacteria</taxon>
        <taxon>Vibrionales</taxon>
        <taxon>Vibrionaceae</taxon>
        <taxon>Vibrio</taxon>
    </lineage>
</organism>